<evidence type="ECO:0000256" key="3">
    <source>
        <dbReference type="ARBA" id="ARBA00022475"/>
    </source>
</evidence>
<evidence type="ECO:0000256" key="5">
    <source>
        <dbReference type="ARBA" id="ARBA00022989"/>
    </source>
</evidence>
<evidence type="ECO:0000256" key="7">
    <source>
        <dbReference type="SAM" id="Phobius"/>
    </source>
</evidence>
<keyword evidence="3" id="KW-1003">Cell membrane</keyword>
<evidence type="ECO:0000256" key="1">
    <source>
        <dbReference type="ARBA" id="ARBA00004651"/>
    </source>
</evidence>
<dbReference type="PANTHER" id="PTHR34583:SF2">
    <property type="entry name" value="ANTIPORTER SUBUNIT MNHC2-RELATED"/>
    <property type="match status" value="1"/>
</dbReference>
<dbReference type="Gene3D" id="1.10.287.3510">
    <property type="match status" value="1"/>
</dbReference>
<evidence type="ECO:0000256" key="4">
    <source>
        <dbReference type="ARBA" id="ARBA00022692"/>
    </source>
</evidence>
<comment type="similarity">
    <text evidence="2">Belongs to the CPA3 antiporters (TC 2.A.63) subunit C family.</text>
</comment>
<comment type="caution">
    <text evidence="8">The sequence shown here is derived from an EMBL/GenBank/DDBJ whole genome shotgun (WGS) entry which is preliminary data.</text>
</comment>
<comment type="subcellular location">
    <subcellularLocation>
        <location evidence="1">Cell membrane</location>
        <topology evidence="1">Multi-pass membrane protein</topology>
    </subcellularLocation>
</comment>
<sequence>MTFVVAVCVAIIFGTGVYMLLGRELKGIAMGVFLLAHAANLSIIAMSGSPIVYDDQTGESQIKAPPVVTADETLTATLANTADPLPQALILTAIVIGFGVMGFLLSMIFITSRATKTLDIETLAEQGRADAEEH</sequence>
<proteinExistence type="inferred from homology"/>
<name>A0ABV4UAS6_9BACT</name>
<protein>
    <submittedName>
        <fullName evidence="8">Sodium:proton antiporter</fullName>
    </submittedName>
</protein>
<dbReference type="InterPro" id="IPR050601">
    <property type="entry name" value="CPA3_antiporter_subunitC"/>
</dbReference>
<keyword evidence="5 7" id="KW-1133">Transmembrane helix</keyword>
<gene>
    <name evidence="8" type="ORF">ACERK3_18070</name>
</gene>
<accession>A0ABV4UAS6</accession>
<feature type="transmembrane region" description="Helical" evidence="7">
    <location>
        <begin position="88"/>
        <end position="110"/>
    </location>
</feature>
<dbReference type="Proteomes" id="UP001575105">
    <property type="component" value="Unassembled WGS sequence"/>
</dbReference>
<keyword evidence="9" id="KW-1185">Reference proteome</keyword>
<dbReference type="Pfam" id="PF00420">
    <property type="entry name" value="Oxidored_q2"/>
    <property type="match status" value="1"/>
</dbReference>
<reference evidence="8 9" key="1">
    <citation type="submission" date="2024-08" db="EMBL/GenBank/DDBJ databases">
        <title>Whole-genome sequencing of halo(alkali)philic microorganisms from hypersaline lakes.</title>
        <authorList>
            <person name="Sorokin D.Y."/>
            <person name="Merkel A.Y."/>
            <person name="Messina E."/>
            <person name="Yakimov M."/>
        </authorList>
    </citation>
    <scope>NUCLEOTIDE SEQUENCE [LARGE SCALE GENOMIC DNA]</scope>
    <source>
        <strain evidence="8 9">AB-hyl4</strain>
    </source>
</reference>
<keyword evidence="6 7" id="KW-0472">Membrane</keyword>
<evidence type="ECO:0000256" key="2">
    <source>
        <dbReference type="ARBA" id="ARBA00010388"/>
    </source>
</evidence>
<dbReference type="InterPro" id="IPR039428">
    <property type="entry name" value="NUOK/Mnh_C1-like"/>
</dbReference>
<keyword evidence="4 7" id="KW-0812">Transmembrane</keyword>
<organism evidence="8 9">
    <name type="scientific">Natronomicrosphaera hydrolytica</name>
    <dbReference type="NCBI Taxonomy" id="3242702"/>
    <lineage>
        <taxon>Bacteria</taxon>
        <taxon>Pseudomonadati</taxon>
        <taxon>Planctomycetota</taxon>
        <taxon>Phycisphaerae</taxon>
        <taxon>Phycisphaerales</taxon>
        <taxon>Phycisphaeraceae</taxon>
        <taxon>Natronomicrosphaera</taxon>
    </lineage>
</organism>
<dbReference type="RefSeq" id="WP_425347104.1">
    <property type="nucleotide sequence ID" value="NZ_JBGUBD010000016.1"/>
</dbReference>
<evidence type="ECO:0000256" key="6">
    <source>
        <dbReference type="ARBA" id="ARBA00023136"/>
    </source>
</evidence>
<dbReference type="EMBL" id="JBGUBD010000016">
    <property type="protein sequence ID" value="MFA9480183.1"/>
    <property type="molecule type" value="Genomic_DNA"/>
</dbReference>
<evidence type="ECO:0000313" key="8">
    <source>
        <dbReference type="EMBL" id="MFA9480183.1"/>
    </source>
</evidence>
<dbReference type="PANTHER" id="PTHR34583">
    <property type="entry name" value="ANTIPORTER SUBUNIT MNHC2-RELATED"/>
    <property type="match status" value="1"/>
</dbReference>
<evidence type="ECO:0000313" key="9">
    <source>
        <dbReference type="Proteomes" id="UP001575105"/>
    </source>
</evidence>